<sequence length="371" mass="43353">MILIKVLQYWTKSEEPVNFPEITINSIASKIILYVSSTSGKLGKCLFAFTMSLLSFRYLIRISYLSLDSVFKADFFAILFIFCKVCIFSLFYLKYNHNFAKKVQDLWYDLRIEHDYETRKYFWTRKVIYYSLQATCYAGYIIHDACLFYHIRPDADSERLQNVLYYWETVLEMPILYYYVICHHFILLDLSVLAQTAIQYLETQSERIYKESLKGRKVSNFKAIHDLRLKYLQTHLLVNKMNKLMSPGLFVYLVLPLDQFIKQVYSVLFVQQSQLLRIHRVIGCIAALILAISIIHSTAQVYLKSQALLMTVYKLSMKTDYSKVLNEITLFVNCDEIGFYFGGICTITYSTITTTFSLLATLIISMPSFAG</sequence>
<dbReference type="EMBL" id="CAEY01000114">
    <property type="status" value="NOT_ANNOTATED_CDS"/>
    <property type="molecule type" value="Genomic_DNA"/>
</dbReference>
<keyword evidence="3" id="KW-1185">Reference proteome</keyword>
<dbReference type="Proteomes" id="UP000015104">
    <property type="component" value="Unassembled WGS sequence"/>
</dbReference>
<keyword evidence="1" id="KW-0812">Transmembrane</keyword>
<organism evidence="2 3">
    <name type="scientific">Tetranychus urticae</name>
    <name type="common">Two-spotted spider mite</name>
    <dbReference type="NCBI Taxonomy" id="32264"/>
    <lineage>
        <taxon>Eukaryota</taxon>
        <taxon>Metazoa</taxon>
        <taxon>Ecdysozoa</taxon>
        <taxon>Arthropoda</taxon>
        <taxon>Chelicerata</taxon>
        <taxon>Arachnida</taxon>
        <taxon>Acari</taxon>
        <taxon>Acariformes</taxon>
        <taxon>Trombidiformes</taxon>
        <taxon>Prostigmata</taxon>
        <taxon>Eleutherengona</taxon>
        <taxon>Raphignathae</taxon>
        <taxon>Tetranychoidea</taxon>
        <taxon>Tetranychidae</taxon>
        <taxon>Tetranychus</taxon>
    </lineage>
</organism>
<name>T1KIK4_TETUR</name>
<dbReference type="AlphaFoldDB" id="T1KIK4"/>
<accession>T1KIK4</accession>
<proteinExistence type="predicted"/>
<evidence type="ECO:0008006" key="4">
    <source>
        <dbReference type="Google" id="ProtNLM"/>
    </source>
</evidence>
<dbReference type="EnsemblMetazoa" id="tetur12g01680.1">
    <property type="protein sequence ID" value="tetur12g01680.1"/>
    <property type="gene ID" value="tetur12g01680"/>
</dbReference>
<dbReference type="HOGENOM" id="CLU_742543_0_0_1"/>
<feature type="transmembrane region" description="Helical" evidence="1">
    <location>
        <begin position="127"/>
        <end position="151"/>
    </location>
</feature>
<reference evidence="2" key="2">
    <citation type="submission" date="2015-06" db="UniProtKB">
        <authorList>
            <consortium name="EnsemblMetazoa"/>
        </authorList>
    </citation>
    <scope>IDENTIFICATION</scope>
</reference>
<reference evidence="3" key="1">
    <citation type="submission" date="2011-08" db="EMBL/GenBank/DDBJ databases">
        <authorList>
            <person name="Rombauts S."/>
        </authorList>
    </citation>
    <scope>NUCLEOTIDE SEQUENCE</scope>
    <source>
        <strain evidence="3">London</strain>
    </source>
</reference>
<keyword evidence="1" id="KW-0472">Membrane</keyword>
<evidence type="ECO:0000256" key="1">
    <source>
        <dbReference type="SAM" id="Phobius"/>
    </source>
</evidence>
<keyword evidence="1" id="KW-1133">Transmembrane helix</keyword>
<feature type="transmembrane region" description="Helical" evidence="1">
    <location>
        <begin position="339"/>
        <end position="364"/>
    </location>
</feature>
<feature type="transmembrane region" description="Helical" evidence="1">
    <location>
        <begin position="176"/>
        <end position="201"/>
    </location>
</feature>
<feature type="transmembrane region" description="Helical" evidence="1">
    <location>
        <begin position="46"/>
        <end position="67"/>
    </location>
</feature>
<evidence type="ECO:0000313" key="3">
    <source>
        <dbReference type="Proteomes" id="UP000015104"/>
    </source>
</evidence>
<feature type="transmembrane region" description="Helical" evidence="1">
    <location>
        <begin position="73"/>
        <end position="93"/>
    </location>
</feature>
<feature type="transmembrane region" description="Helical" evidence="1">
    <location>
        <begin position="281"/>
        <end position="303"/>
    </location>
</feature>
<evidence type="ECO:0000313" key="2">
    <source>
        <dbReference type="EnsemblMetazoa" id="tetur12g01680.1"/>
    </source>
</evidence>
<protein>
    <recommendedName>
        <fullName evidence="4">Gustatory receptor</fullName>
    </recommendedName>
</protein>